<evidence type="ECO:0000313" key="6">
    <source>
        <dbReference type="Proteomes" id="UP000325113"/>
    </source>
</evidence>
<keyword evidence="2" id="KW-1133">Transmembrane helix</keyword>
<feature type="compositionally biased region" description="Low complexity" evidence="1">
    <location>
        <begin position="563"/>
        <end position="582"/>
    </location>
</feature>
<accession>A0A5A8CKU4</accession>
<feature type="transmembrane region" description="Helical" evidence="2">
    <location>
        <begin position="452"/>
        <end position="476"/>
    </location>
</feature>
<feature type="transmembrane region" description="Helical" evidence="2">
    <location>
        <begin position="427"/>
        <end position="446"/>
    </location>
</feature>
<dbReference type="AlphaFoldDB" id="A0A5A8CKU4"/>
<comment type="caution">
    <text evidence="4">The sequence shown here is derived from an EMBL/GenBank/DDBJ whole genome shotgun (WGS) entry which is preliminary data.</text>
</comment>
<feature type="transmembrane region" description="Helical" evidence="2">
    <location>
        <begin position="98"/>
        <end position="122"/>
    </location>
</feature>
<evidence type="ECO:0000313" key="3">
    <source>
        <dbReference type="EMBL" id="KAA0151623.1"/>
    </source>
</evidence>
<feature type="region of interest" description="Disordered" evidence="1">
    <location>
        <begin position="521"/>
        <end position="585"/>
    </location>
</feature>
<sequence length="648" mass="63813">MGASLKRNLVGDASTMPDQLKLSLILAFITVHIDLSLPVMYAQLMQTPAGCDFDRAFAVFFLISQANVIQPAICGWLTDYWGAYSHRVLFVCGVLLTGLQLLMLVSPTVGGLGALFLVRGLLINQALDQGLKALASRAEVTLECEDRREREIQRSGTAADVITSVIEVAAMGIALALPEREGAMVVLGFSAVAAAGLAAVSLTFAPGSFDAPDEDAGTDLGAAAAAAPAGGAGVPSHAATGTPAGAAGDSSAVGGAYSAPPDPARLSDSGGGSAAGPTAGSRGGGGRLGCCCAYLSRGCRALLAPKALGPLVVYAVTSTAGVVVLYPLAISEARETGAPAGGEAAAAAGSNGGGGECVGLLGSLFQQRLVGAALYLAGGAAYSALVAGMAPSRFYGRLLPAAGLLLSGVAATALIPGRSATVSAATLAVLDVSLYYAGQFGTWLVAASVPSAVYGFVQMVVGVMLALEGVAAAGLLDTLRIEHAPLVLMVVALLLLAAVAGLQTSCVVISAAEAEGAAAGVSAGGTSHRGGGDDGGEGGLLGRPPEGPDGPMSRRRVTGRRGGAAAADAAGRAGRATSDSSGPADVGWGGLELAALPQLEQDAGTAEGIRAAFEGEGAARSTLGVAETAEEGGARGARSHSGYDGVGF</sequence>
<organism evidence="4 5">
    <name type="scientific">Cafeteria roenbergensis</name>
    <name type="common">Marine flagellate</name>
    <dbReference type="NCBI Taxonomy" id="33653"/>
    <lineage>
        <taxon>Eukaryota</taxon>
        <taxon>Sar</taxon>
        <taxon>Stramenopiles</taxon>
        <taxon>Bigyra</taxon>
        <taxon>Opalozoa</taxon>
        <taxon>Bicosoecida</taxon>
        <taxon>Cafeteriaceae</taxon>
        <taxon>Cafeteria</taxon>
    </lineage>
</organism>
<feature type="transmembrane region" description="Helical" evidence="2">
    <location>
        <begin position="369"/>
        <end position="388"/>
    </location>
</feature>
<feature type="region of interest" description="Disordered" evidence="1">
    <location>
        <begin position="234"/>
        <end position="284"/>
    </location>
</feature>
<dbReference type="Proteomes" id="UP000324907">
    <property type="component" value="Unassembled WGS sequence"/>
</dbReference>
<evidence type="ECO:0000256" key="2">
    <source>
        <dbReference type="SAM" id="Phobius"/>
    </source>
</evidence>
<evidence type="ECO:0000313" key="4">
    <source>
        <dbReference type="EMBL" id="KAA0152680.1"/>
    </source>
</evidence>
<evidence type="ECO:0000313" key="5">
    <source>
        <dbReference type="Proteomes" id="UP000324907"/>
    </source>
</evidence>
<dbReference type="Proteomes" id="UP000325113">
    <property type="component" value="Unassembled WGS sequence"/>
</dbReference>
<feature type="region of interest" description="Disordered" evidence="1">
    <location>
        <begin position="629"/>
        <end position="648"/>
    </location>
</feature>
<feature type="transmembrane region" description="Helical" evidence="2">
    <location>
        <begin position="483"/>
        <end position="502"/>
    </location>
</feature>
<gene>
    <name evidence="4" type="ORF">FNF28_07009</name>
    <name evidence="3" type="ORF">FNF31_06792</name>
</gene>
<feature type="compositionally biased region" description="Low complexity" evidence="1">
    <location>
        <begin position="234"/>
        <end position="268"/>
    </location>
</feature>
<feature type="transmembrane region" description="Helical" evidence="2">
    <location>
        <begin position="183"/>
        <end position="205"/>
    </location>
</feature>
<feature type="transmembrane region" description="Helical" evidence="2">
    <location>
        <begin position="20"/>
        <end position="44"/>
    </location>
</feature>
<feature type="transmembrane region" description="Helical" evidence="2">
    <location>
        <begin position="394"/>
        <end position="415"/>
    </location>
</feature>
<keyword evidence="2" id="KW-0472">Membrane</keyword>
<evidence type="ECO:0000256" key="1">
    <source>
        <dbReference type="SAM" id="MobiDB-lite"/>
    </source>
</evidence>
<protein>
    <submittedName>
        <fullName evidence="4">Uncharacterized protein</fullName>
    </submittedName>
</protein>
<keyword evidence="2" id="KW-0812">Transmembrane</keyword>
<proteinExistence type="predicted"/>
<name>A0A5A8CKU4_CAFRO</name>
<reference evidence="5 6" key="1">
    <citation type="submission" date="2019-07" db="EMBL/GenBank/DDBJ databases">
        <title>Genomes of Cafeteria roenbergensis.</title>
        <authorList>
            <person name="Fischer M.G."/>
            <person name="Hackl T."/>
            <person name="Roman M."/>
        </authorList>
    </citation>
    <scope>NUCLEOTIDE SEQUENCE [LARGE SCALE GENOMIC DNA]</scope>
    <source>
        <strain evidence="3 6">Cflag</strain>
        <strain evidence="4 5">RCC970-E3</strain>
    </source>
</reference>
<dbReference type="EMBL" id="VLTM01000113">
    <property type="protein sequence ID" value="KAA0151623.1"/>
    <property type="molecule type" value="Genomic_DNA"/>
</dbReference>
<dbReference type="EMBL" id="VLTL01000205">
    <property type="protein sequence ID" value="KAA0152680.1"/>
    <property type="molecule type" value="Genomic_DNA"/>
</dbReference>
<feature type="transmembrane region" description="Helical" evidence="2">
    <location>
        <begin position="56"/>
        <end position="78"/>
    </location>
</feature>